<organism evidence="12 13">
    <name type="scientific">Homarus americanus</name>
    <name type="common">American lobster</name>
    <dbReference type="NCBI Taxonomy" id="6706"/>
    <lineage>
        <taxon>Eukaryota</taxon>
        <taxon>Metazoa</taxon>
        <taxon>Ecdysozoa</taxon>
        <taxon>Arthropoda</taxon>
        <taxon>Crustacea</taxon>
        <taxon>Multicrustacea</taxon>
        <taxon>Malacostraca</taxon>
        <taxon>Eumalacostraca</taxon>
        <taxon>Eucarida</taxon>
        <taxon>Decapoda</taxon>
        <taxon>Pleocyemata</taxon>
        <taxon>Astacidea</taxon>
        <taxon>Nephropoidea</taxon>
        <taxon>Nephropidae</taxon>
        <taxon>Homarus</taxon>
    </lineage>
</organism>
<evidence type="ECO:0000313" key="13">
    <source>
        <dbReference type="Proteomes" id="UP000747542"/>
    </source>
</evidence>
<dbReference type="EMBL" id="JAHLQT010030594">
    <property type="protein sequence ID" value="KAG7160881.1"/>
    <property type="molecule type" value="Genomic_DNA"/>
</dbReference>
<keyword evidence="8" id="KW-0807">Transducer</keyword>
<feature type="transmembrane region" description="Helical" evidence="10">
    <location>
        <begin position="361"/>
        <end position="385"/>
    </location>
</feature>
<dbReference type="PROSITE" id="PS50262">
    <property type="entry name" value="G_PROTEIN_RECEP_F1_2"/>
    <property type="match status" value="1"/>
</dbReference>
<dbReference type="PROSITE" id="PS00237">
    <property type="entry name" value="G_PROTEIN_RECEP_F1_1"/>
    <property type="match status" value="1"/>
</dbReference>
<feature type="transmembrane region" description="Helical" evidence="10">
    <location>
        <begin position="154"/>
        <end position="178"/>
    </location>
</feature>
<evidence type="ECO:0000256" key="7">
    <source>
        <dbReference type="ARBA" id="ARBA00023170"/>
    </source>
</evidence>
<evidence type="ECO:0000256" key="10">
    <source>
        <dbReference type="SAM" id="Phobius"/>
    </source>
</evidence>
<evidence type="ECO:0000259" key="11">
    <source>
        <dbReference type="PROSITE" id="PS50262"/>
    </source>
</evidence>
<dbReference type="Pfam" id="PF00001">
    <property type="entry name" value="7tm_1"/>
    <property type="match status" value="1"/>
</dbReference>
<evidence type="ECO:0000256" key="8">
    <source>
        <dbReference type="ARBA" id="ARBA00023224"/>
    </source>
</evidence>
<evidence type="ECO:0000313" key="12">
    <source>
        <dbReference type="EMBL" id="KAG7160881.1"/>
    </source>
</evidence>
<evidence type="ECO:0000256" key="2">
    <source>
        <dbReference type="ARBA" id="ARBA00010663"/>
    </source>
</evidence>
<feature type="non-terminal residue" evidence="12">
    <location>
        <position position="1"/>
    </location>
</feature>
<dbReference type="PANTHER" id="PTHR45695:SF9">
    <property type="entry name" value="LEUCOKININ RECEPTOR"/>
    <property type="match status" value="1"/>
</dbReference>
<keyword evidence="6 10" id="KW-0472">Membrane</keyword>
<keyword evidence="4 10" id="KW-1133">Transmembrane helix</keyword>
<feature type="transmembrane region" description="Helical" evidence="10">
    <location>
        <begin position="116"/>
        <end position="142"/>
    </location>
</feature>
<dbReference type="OrthoDB" id="6371691at2759"/>
<keyword evidence="3 10" id="KW-0812">Transmembrane</keyword>
<evidence type="ECO:0000256" key="4">
    <source>
        <dbReference type="ARBA" id="ARBA00022989"/>
    </source>
</evidence>
<comment type="caution">
    <text evidence="12">The sequence shown here is derived from an EMBL/GenBank/DDBJ whole genome shotgun (WGS) entry which is preliminary data.</text>
</comment>
<proteinExistence type="inferred from homology"/>
<sequence>MNGSELRHRPEIDVSAFNSSGVVTPGNASYNLATGWWSGWEGVTLATLQVGVFVVGLLGNVTVAASVWRRGTGQQQQTAAHRHALLLSLALADLMVTLLCLPAAATSLLTFPWAAPWILCPLLTAAQSTAHAASTLSLTLLALDRYLTVRRPKLAPKVSAVTVQLLVALWLVAALMALPRGLVATLQAPGPVCREMWPVPAARIIYHTAVAALIHLLPCAAVILCHAAVAASLRRRGMEDTRMNLRPRQVIIMAKDCSLGGANNHKIVAASSSGDSADGEDDRAAFDLHEAAVSQPVRDAGKGRGPQPPPRAVPTMKPAKDVHTIIRAHRRMRLRGPAHAASIFTSYRGHSVETRRRLARLLVALGAVFSACWLPYVVALVVWAVRESPGTRHALEITLVLGHAHSAVNPVVYWLMNRAFLSSLHRLVSAQLRLPQGLSCGGCARPSCLTRPPAAPWAGNSSTNEDNLGPFHPKYLNPHALRPQASRCTSHYFH</sequence>
<accession>A0A8J5MRG6</accession>
<dbReference type="AlphaFoldDB" id="A0A8J5MRG6"/>
<keyword evidence="5" id="KW-0297">G-protein coupled receptor</keyword>
<dbReference type="PANTHER" id="PTHR45695">
    <property type="entry name" value="LEUCOKININ RECEPTOR-RELATED"/>
    <property type="match status" value="1"/>
</dbReference>
<evidence type="ECO:0000256" key="5">
    <source>
        <dbReference type="ARBA" id="ARBA00023040"/>
    </source>
</evidence>
<comment type="subcellular location">
    <subcellularLocation>
        <location evidence="1">Membrane</location>
        <topology evidence="1">Multi-pass membrane protein</topology>
    </subcellularLocation>
</comment>
<evidence type="ECO:0000256" key="1">
    <source>
        <dbReference type="ARBA" id="ARBA00004141"/>
    </source>
</evidence>
<reference evidence="12" key="1">
    <citation type="journal article" date="2021" name="Sci. Adv.">
        <title>The American lobster genome reveals insights on longevity, neural, and immune adaptations.</title>
        <authorList>
            <person name="Polinski J.M."/>
            <person name="Zimin A.V."/>
            <person name="Clark K.F."/>
            <person name="Kohn A.B."/>
            <person name="Sadowski N."/>
            <person name="Timp W."/>
            <person name="Ptitsyn A."/>
            <person name="Khanna P."/>
            <person name="Romanova D.Y."/>
            <person name="Williams P."/>
            <person name="Greenwood S.J."/>
            <person name="Moroz L.L."/>
            <person name="Walt D.R."/>
            <person name="Bodnar A.G."/>
        </authorList>
    </citation>
    <scope>NUCLEOTIDE SEQUENCE</scope>
    <source>
        <strain evidence="12">GMGI-L3</strain>
    </source>
</reference>
<feature type="transmembrane region" description="Helical" evidence="10">
    <location>
        <begin position="42"/>
        <end position="63"/>
    </location>
</feature>
<name>A0A8J5MRG6_HOMAM</name>
<comment type="similarity">
    <text evidence="2">Belongs to the G-protein coupled receptor 1 family.</text>
</comment>
<dbReference type="GO" id="GO:0005886">
    <property type="term" value="C:plasma membrane"/>
    <property type="evidence" value="ECO:0007669"/>
    <property type="project" value="TreeGrafter"/>
</dbReference>
<evidence type="ECO:0000256" key="3">
    <source>
        <dbReference type="ARBA" id="ARBA00022692"/>
    </source>
</evidence>
<dbReference type="SUPFAM" id="SSF81321">
    <property type="entry name" value="Family A G protein-coupled receptor-like"/>
    <property type="match status" value="1"/>
</dbReference>
<dbReference type="GO" id="GO:0004930">
    <property type="term" value="F:G protein-coupled receptor activity"/>
    <property type="evidence" value="ECO:0007669"/>
    <property type="project" value="UniProtKB-KW"/>
</dbReference>
<keyword evidence="13" id="KW-1185">Reference proteome</keyword>
<feature type="domain" description="G-protein coupled receptors family 1 profile" evidence="11">
    <location>
        <begin position="59"/>
        <end position="413"/>
    </location>
</feature>
<dbReference type="InterPro" id="IPR000276">
    <property type="entry name" value="GPCR_Rhodpsn"/>
</dbReference>
<evidence type="ECO:0000256" key="9">
    <source>
        <dbReference type="SAM" id="MobiDB-lite"/>
    </source>
</evidence>
<gene>
    <name evidence="12" type="primary">HCRTR1-L1</name>
    <name evidence="12" type="ORF">Hamer_G007645</name>
</gene>
<protein>
    <submittedName>
        <fullName evidence="12">Orexin receptor type 1-like 1</fullName>
    </submittedName>
</protein>
<feature type="transmembrane region" description="Helical" evidence="10">
    <location>
        <begin position="397"/>
        <end position="416"/>
    </location>
</feature>
<keyword evidence="7 12" id="KW-0675">Receptor</keyword>
<evidence type="ECO:0000256" key="6">
    <source>
        <dbReference type="ARBA" id="ARBA00023136"/>
    </source>
</evidence>
<feature type="region of interest" description="Disordered" evidence="9">
    <location>
        <begin position="296"/>
        <end position="318"/>
    </location>
</feature>
<dbReference type="Proteomes" id="UP000747542">
    <property type="component" value="Unassembled WGS sequence"/>
</dbReference>
<feature type="transmembrane region" description="Helical" evidence="10">
    <location>
        <begin position="84"/>
        <end position="104"/>
    </location>
</feature>
<dbReference type="InterPro" id="IPR017452">
    <property type="entry name" value="GPCR_Rhodpsn_7TM"/>
</dbReference>
<feature type="transmembrane region" description="Helical" evidence="10">
    <location>
        <begin position="204"/>
        <end position="233"/>
    </location>
</feature>